<protein>
    <recommendedName>
        <fullName evidence="4">FAD/NAD(P)-binding domain-containing protein</fullName>
    </recommendedName>
</protein>
<dbReference type="GO" id="GO:0004791">
    <property type="term" value="F:thioredoxin-disulfide reductase (NADPH) activity"/>
    <property type="evidence" value="ECO:0007669"/>
    <property type="project" value="UniProtKB-EC"/>
</dbReference>
<dbReference type="InterPro" id="IPR050097">
    <property type="entry name" value="Ferredoxin-NADP_redctase_2"/>
</dbReference>
<keyword evidence="1" id="KW-0285">Flavoprotein</keyword>
<evidence type="ECO:0000256" key="3">
    <source>
        <dbReference type="ARBA" id="ARBA00048132"/>
    </source>
</evidence>
<sequence>MIRNYLGFARGVSGQRLAREAFSQASLFGASFSLLRSATGLCRKQERLVVSISDGTEVSGQAVILATGASYRRLGVPELEALTGAGVFYGAATTEAPAMRGREVYVVGGANSAGQAALYLSKYASCVTLLVRGGSLKKGMSDYLVREIEETVNVRVRLESRVTGGGGSGRLERLTIGDVSSGSTETVPASALFVLIGAEPRTGWLPAEIERGEKGFVATGGDLTRERGSPGCWPLERPPLLLETSMPGVFAAGDVRYRSVKRVASAVGEGSIAIQQVHDYLGRI</sequence>
<accession>A0A6G8QAJ5</accession>
<dbReference type="Proteomes" id="UP000501452">
    <property type="component" value="Chromosome"/>
</dbReference>
<gene>
    <name evidence="5" type="ORF">GBA63_13250</name>
</gene>
<evidence type="ECO:0000259" key="4">
    <source>
        <dbReference type="Pfam" id="PF07992"/>
    </source>
</evidence>
<name>A0A6G8QAJ5_9ACTN</name>
<dbReference type="RefSeq" id="WP_323127044.1">
    <property type="nucleotide sequence ID" value="NZ_CP045119.1"/>
</dbReference>
<keyword evidence="2" id="KW-0560">Oxidoreductase</keyword>
<dbReference type="Gene3D" id="3.50.50.60">
    <property type="entry name" value="FAD/NAD(P)-binding domain"/>
    <property type="match status" value="2"/>
</dbReference>
<dbReference type="EMBL" id="CP045119">
    <property type="protein sequence ID" value="QIN83491.1"/>
    <property type="molecule type" value="Genomic_DNA"/>
</dbReference>
<dbReference type="SUPFAM" id="SSF51905">
    <property type="entry name" value="FAD/NAD(P)-binding domain"/>
    <property type="match status" value="1"/>
</dbReference>
<evidence type="ECO:0000256" key="2">
    <source>
        <dbReference type="ARBA" id="ARBA00023002"/>
    </source>
</evidence>
<dbReference type="InterPro" id="IPR036188">
    <property type="entry name" value="FAD/NAD-bd_sf"/>
</dbReference>
<reference evidence="5 6" key="1">
    <citation type="submission" date="2019-10" db="EMBL/GenBank/DDBJ databases">
        <title>Rubrobacter sp nov SCSIO 52090 isolated from a deep-sea sediment in the South China Sea.</title>
        <authorList>
            <person name="Chen R.W."/>
        </authorList>
    </citation>
    <scope>NUCLEOTIDE SEQUENCE [LARGE SCALE GENOMIC DNA]</scope>
    <source>
        <strain evidence="5 6">SCSIO 52909</strain>
    </source>
</reference>
<dbReference type="KEGG" id="rub:GBA63_13250"/>
<evidence type="ECO:0000313" key="5">
    <source>
        <dbReference type="EMBL" id="QIN83491.1"/>
    </source>
</evidence>
<dbReference type="InterPro" id="IPR023753">
    <property type="entry name" value="FAD/NAD-binding_dom"/>
</dbReference>
<evidence type="ECO:0000256" key="1">
    <source>
        <dbReference type="ARBA" id="ARBA00022630"/>
    </source>
</evidence>
<evidence type="ECO:0000313" key="6">
    <source>
        <dbReference type="Proteomes" id="UP000501452"/>
    </source>
</evidence>
<proteinExistence type="predicted"/>
<dbReference type="PANTHER" id="PTHR48105">
    <property type="entry name" value="THIOREDOXIN REDUCTASE 1-RELATED-RELATED"/>
    <property type="match status" value="1"/>
</dbReference>
<feature type="domain" description="FAD/NAD(P)-binding" evidence="4">
    <location>
        <begin position="38"/>
        <end position="270"/>
    </location>
</feature>
<dbReference type="PRINTS" id="PR00368">
    <property type="entry name" value="FADPNR"/>
</dbReference>
<dbReference type="Pfam" id="PF07992">
    <property type="entry name" value="Pyr_redox_2"/>
    <property type="match status" value="1"/>
</dbReference>
<dbReference type="AlphaFoldDB" id="A0A6G8QAJ5"/>
<keyword evidence="6" id="KW-1185">Reference proteome</keyword>
<dbReference type="PRINTS" id="PR00469">
    <property type="entry name" value="PNDRDTASEII"/>
</dbReference>
<comment type="catalytic activity">
    <reaction evidence="3">
        <text>[thioredoxin]-dithiol + NADP(+) = [thioredoxin]-disulfide + NADPH + H(+)</text>
        <dbReference type="Rhea" id="RHEA:20345"/>
        <dbReference type="Rhea" id="RHEA-COMP:10698"/>
        <dbReference type="Rhea" id="RHEA-COMP:10700"/>
        <dbReference type="ChEBI" id="CHEBI:15378"/>
        <dbReference type="ChEBI" id="CHEBI:29950"/>
        <dbReference type="ChEBI" id="CHEBI:50058"/>
        <dbReference type="ChEBI" id="CHEBI:57783"/>
        <dbReference type="ChEBI" id="CHEBI:58349"/>
        <dbReference type="EC" id="1.8.1.9"/>
    </reaction>
</comment>
<organism evidence="5 6">
    <name type="scientific">Rubrobacter tropicus</name>
    <dbReference type="NCBI Taxonomy" id="2653851"/>
    <lineage>
        <taxon>Bacteria</taxon>
        <taxon>Bacillati</taxon>
        <taxon>Actinomycetota</taxon>
        <taxon>Rubrobacteria</taxon>
        <taxon>Rubrobacterales</taxon>
        <taxon>Rubrobacteraceae</taxon>
        <taxon>Rubrobacter</taxon>
    </lineage>
</organism>